<feature type="transmembrane region" description="Helical" evidence="5">
    <location>
        <begin position="253"/>
        <end position="277"/>
    </location>
</feature>
<feature type="transmembrane region" description="Helical" evidence="5">
    <location>
        <begin position="348"/>
        <end position="365"/>
    </location>
</feature>
<evidence type="ECO:0000313" key="7">
    <source>
        <dbReference type="EMBL" id="MEI5995784.1"/>
    </source>
</evidence>
<dbReference type="PROSITE" id="PS50850">
    <property type="entry name" value="MFS"/>
    <property type="match status" value="1"/>
</dbReference>
<dbReference type="Proteomes" id="UP001386437">
    <property type="component" value="Unassembled WGS sequence"/>
</dbReference>
<dbReference type="Gene3D" id="1.20.1250.20">
    <property type="entry name" value="MFS general substrate transporter like domains"/>
    <property type="match status" value="1"/>
</dbReference>
<reference evidence="7 8" key="1">
    <citation type="journal article" date="2022" name="Arch. Microbiol.">
        <title>Paraburkholderia bengalensis sp. nov. isolated from roots of Oryza sativa, IR64.</title>
        <authorList>
            <person name="Nag P."/>
            <person name="Mondal N."/>
            <person name="Sarkar J."/>
            <person name="Das S."/>
        </authorList>
    </citation>
    <scope>NUCLEOTIDE SEQUENCE [LARGE SCALE GENOMIC DNA]</scope>
    <source>
        <strain evidence="7 8">IR64_4_BI</strain>
    </source>
</reference>
<keyword evidence="8" id="KW-1185">Reference proteome</keyword>
<keyword evidence="3 5" id="KW-1133">Transmembrane helix</keyword>
<dbReference type="PROSITE" id="PS00217">
    <property type="entry name" value="SUGAR_TRANSPORT_2"/>
    <property type="match status" value="1"/>
</dbReference>
<proteinExistence type="predicted"/>
<dbReference type="Pfam" id="PF07690">
    <property type="entry name" value="MFS_1"/>
    <property type="match status" value="1"/>
</dbReference>
<comment type="subcellular location">
    <subcellularLocation>
        <location evidence="1">Membrane</location>
        <topology evidence="1">Multi-pass membrane protein</topology>
    </subcellularLocation>
</comment>
<dbReference type="InterPro" id="IPR011701">
    <property type="entry name" value="MFS"/>
</dbReference>
<feature type="transmembrane region" description="Helical" evidence="5">
    <location>
        <begin position="179"/>
        <end position="199"/>
    </location>
</feature>
<sequence>MEETRTVDVQALINEHPFSRFQWLVFAMCFVIVLMDGFDTAAIGFIAPSLLSEWHSGKAALAPVLSAALFGLASGALLSGPLSDRCGRRVVLTVSVLLFGVSCFASAFAQNLSELTTLRFVTGIGLGAAMPNAVTLMSEFSPDGRRATIVNLMFCGFPLGAAFGGFLAAWMIPQFGWRSVLLLGGAVPMLLAVVLALRLPESIRYMVSKQKPTEKIRNVLVRISADAQFAHAFVLQEGVKRTKEESKGGIRIVLSRSFIVGSVMLWLCYFMGLVIFYGLVNWMPVLLKDAGLTPQRAALVSALFPLGGAGTVLCGMLMDRFNPNRVVAAAYAFGAVAVYAIGQSVGNIGLLMCAVFIAGVLVNTAQASMPALAAAFYPTAGRGTGVAWMLGVGRFGGITGSFLVAELTRQQVSLPGIFTVVAIAGTVSCVALMIKQAVSYNEAVSDLPDGESLAH</sequence>
<dbReference type="InterPro" id="IPR020846">
    <property type="entry name" value="MFS_dom"/>
</dbReference>
<accession>A0ABU8IJV1</accession>
<name>A0ABU8IJV1_9BURK</name>
<feature type="transmembrane region" description="Helical" evidence="5">
    <location>
        <begin position="90"/>
        <end position="112"/>
    </location>
</feature>
<dbReference type="InterPro" id="IPR005829">
    <property type="entry name" value="Sugar_transporter_CS"/>
</dbReference>
<dbReference type="EMBL" id="JACFYJ010000001">
    <property type="protein sequence ID" value="MEI5995784.1"/>
    <property type="molecule type" value="Genomic_DNA"/>
</dbReference>
<feature type="transmembrane region" description="Helical" evidence="5">
    <location>
        <begin position="149"/>
        <end position="173"/>
    </location>
</feature>
<dbReference type="PANTHER" id="PTHR23508:SF10">
    <property type="entry name" value="CARBOXYLIC ACID TRANSPORTER PROTEIN HOMOLOG"/>
    <property type="match status" value="1"/>
</dbReference>
<dbReference type="InterPro" id="IPR036259">
    <property type="entry name" value="MFS_trans_sf"/>
</dbReference>
<feature type="domain" description="Major facilitator superfamily (MFS) profile" evidence="6">
    <location>
        <begin position="25"/>
        <end position="440"/>
    </location>
</feature>
<keyword evidence="4 5" id="KW-0472">Membrane</keyword>
<evidence type="ECO:0000313" key="8">
    <source>
        <dbReference type="Proteomes" id="UP001386437"/>
    </source>
</evidence>
<feature type="transmembrane region" description="Helical" evidence="5">
    <location>
        <begin position="21"/>
        <end position="47"/>
    </location>
</feature>
<feature type="transmembrane region" description="Helical" evidence="5">
    <location>
        <begin position="417"/>
        <end position="434"/>
    </location>
</feature>
<evidence type="ECO:0000256" key="5">
    <source>
        <dbReference type="SAM" id="Phobius"/>
    </source>
</evidence>
<protein>
    <submittedName>
        <fullName evidence="7">MFS transporter</fullName>
    </submittedName>
</protein>
<comment type="caution">
    <text evidence="7">The sequence shown here is derived from an EMBL/GenBank/DDBJ whole genome shotgun (WGS) entry which is preliminary data.</text>
</comment>
<dbReference type="PANTHER" id="PTHR23508">
    <property type="entry name" value="CARBOXYLIC ACID TRANSPORTER PROTEIN HOMOLOG"/>
    <property type="match status" value="1"/>
</dbReference>
<evidence type="ECO:0000256" key="1">
    <source>
        <dbReference type="ARBA" id="ARBA00004141"/>
    </source>
</evidence>
<feature type="transmembrane region" description="Helical" evidence="5">
    <location>
        <begin position="59"/>
        <end position="78"/>
    </location>
</feature>
<organism evidence="7 8">
    <name type="scientific">Paraburkholderia bengalensis</name>
    <dbReference type="NCBI Taxonomy" id="2747562"/>
    <lineage>
        <taxon>Bacteria</taxon>
        <taxon>Pseudomonadati</taxon>
        <taxon>Pseudomonadota</taxon>
        <taxon>Betaproteobacteria</taxon>
        <taxon>Burkholderiales</taxon>
        <taxon>Burkholderiaceae</taxon>
        <taxon>Paraburkholderia</taxon>
    </lineage>
</organism>
<keyword evidence="2 5" id="KW-0812">Transmembrane</keyword>
<dbReference type="CDD" id="cd17365">
    <property type="entry name" value="MFS_PcaK_like"/>
    <property type="match status" value="1"/>
</dbReference>
<evidence type="ECO:0000259" key="6">
    <source>
        <dbReference type="PROSITE" id="PS50850"/>
    </source>
</evidence>
<evidence type="ECO:0000256" key="2">
    <source>
        <dbReference type="ARBA" id="ARBA00022692"/>
    </source>
</evidence>
<dbReference type="SUPFAM" id="SSF103473">
    <property type="entry name" value="MFS general substrate transporter"/>
    <property type="match status" value="1"/>
</dbReference>
<feature type="transmembrane region" description="Helical" evidence="5">
    <location>
        <begin position="386"/>
        <end position="405"/>
    </location>
</feature>
<gene>
    <name evidence="7" type="ORF">H3V53_00705</name>
</gene>
<feature type="transmembrane region" description="Helical" evidence="5">
    <location>
        <begin position="297"/>
        <end position="318"/>
    </location>
</feature>
<dbReference type="RefSeq" id="WP_336596253.1">
    <property type="nucleotide sequence ID" value="NZ_JACFYJ010000001.1"/>
</dbReference>
<evidence type="ECO:0000256" key="3">
    <source>
        <dbReference type="ARBA" id="ARBA00022989"/>
    </source>
</evidence>
<feature type="transmembrane region" description="Helical" evidence="5">
    <location>
        <begin position="118"/>
        <end position="137"/>
    </location>
</feature>
<evidence type="ECO:0000256" key="4">
    <source>
        <dbReference type="ARBA" id="ARBA00023136"/>
    </source>
</evidence>